<dbReference type="AlphaFoldDB" id="A0AAV4NRK0"/>
<evidence type="ECO:0000313" key="3">
    <source>
        <dbReference type="Proteomes" id="UP001054945"/>
    </source>
</evidence>
<feature type="chain" id="PRO_5043977477" evidence="1">
    <location>
        <begin position="24"/>
        <end position="131"/>
    </location>
</feature>
<comment type="caution">
    <text evidence="2">The sequence shown here is derived from an EMBL/GenBank/DDBJ whole genome shotgun (WGS) entry which is preliminary data.</text>
</comment>
<dbReference type="Proteomes" id="UP001054945">
    <property type="component" value="Unassembled WGS sequence"/>
</dbReference>
<keyword evidence="1" id="KW-0732">Signal</keyword>
<feature type="signal peptide" evidence="1">
    <location>
        <begin position="1"/>
        <end position="23"/>
    </location>
</feature>
<accession>A0AAV4NRK0</accession>
<evidence type="ECO:0000256" key="1">
    <source>
        <dbReference type="SAM" id="SignalP"/>
    </source>
</evidence>
<name>A0AAV4NRK0_CAEEX</name>
<reference evidence="2 3" key="1">
    <citation type="submission" date="2021-06" db="EMBL/GenBank/DDBJ databases">
        <title>Caerostris extrusa draft genome.</title>
        <authorList>
            <person name="Kono N."/>
            <person name="Arakawa K."/>
        </authorList>
    </citation>
    <scope>NUCLEOTIDE SEQUENCE [LARGE SCALE GENOMIC DNA]</scope>
</reference>
<keyword evidence="3" id="KW-1185">Reference proteome</keyword>
<evidence type="ECO:0000313" key="2">
    <source>
        <dbReference type="EMBL" id="GIX85752.1"/>
    </source>
</evidence>
<organism evidence="2 3">
    <name type="scientific">Caerostris extrusa</name>
    <name type="common">Bark spider</name>
    <name type="synonym">Caerostris bankana</name>
    <dbReference type="NCBI Taxonomy" id="172846"/>
    <lineage>
        <taxon>Eukaryota</taxon>
        <taxon>Metazoa</taxon>
        <taxon>Ecdysozoa</taxon>
        <taxon>Arthropoda</taxon>
        <taxon>Chelicerata</taxon>
        <taxon>Arachnida</taxon>
        <taxon>Araneae</taxon>
        <taxon>Araneomorphae</taxon>
        <taxon>Entelegynae</taxon>
        <taxon>Araneoidea</taxon>
        <taxon>Araneidae</taxon>
        <taxon>Caerostris</taxon>
    </lineage>
</organism>
<dbReference type="EMBL" id="BPLR01003541">
    <property type="protein sequence ID" value="GIX85752.1"/>
    <property type="molecule type" value="Genomic_DNA"/>
</dbReference>
<gene>
    <name evidence="2" type="ORF">CEXT_153721</name>
</gene>
<protein>
    <submittedName>
        <fullName evidence="2">Uncharacterized protein</fullName>
    </submittedName>
</protein>
<sequence length="131" mass="14569">MDSSRRSIFLLIIFSSTLYFCQAQNVTLSDLNATENSNVIFETILPEVSSTSFQDETTISEIITQPLNTEVTTISEIITQPPSTEVTTISEIITQTSSTEVTTTSVETSSLSILQKWQTFEKLSKVFAKML</sequence>
<proteinExistence type="predicted"/>